<dbReference type="EMBL" id="GBXM01040621">
    <property type="protein sequence ID" value="JAH67956.1"/>
    <property type="molecule type" value="Transcribed_RNA"/>
</dbReference>
<evidence type="ECO:0000313" key="2">
    <source>
        <dbReference type="EMBL" id="JAH67956.1"/>
    </source>
</evidence>
<organism evidence="2">
    <name type="scientific">Anguilla anguilla</name>
    <name type="common">European freshwater eel</name>
    <name type="synonym">Muraena anguilla</name>
    <dbReference type="NCBI Taxonomy" id="7936"/>
    <lineage>
        <taxon>Eukaryota</taxon>
        <taxon>Metazoa</taxon>
        <taxon>Chordata</taxon>
        <taxon>Craniata</taxon>
        <taxon>Vertebrata</taxon>
        <taxon>Euteleostomi</taxon>
        <taxon>Actinopterygii</taxon>
        <taxon>Neopterygii</taxon>
        <taxon>Teleostei</taxon>
        <taxon>Anguilliformes</taxon>
        <taxon>Anguillidae</taxon>
        <taxon>Anguilla</taxon>
    </lineage>
</organism>
<dbReference type="AlphaFoldDB" id="A0A0E9UQD4"/>
<protein>
    <submittedName>
        <fullName evidence="2">Uncharacterized protein</fullName>
    </submittedName>
</protein>
<accession>A0A0E9UQD4</accession>
<proteinExistence type="predicted"/>
<evidence type="ECO:0000256" key="1">
    <source>
        <dbReference type="SAM" id="MobiDB-lite"/>
    </source>
</evidence>
<name>A0A0E9UQD4_ANGAN</name>
<reference evidence="2" key="1">
    <citation type="submission" date="2014-11" db="EMBL/GenBank/DDBJ databases">
        <authorList>
            <person name="Amaro Gonzalez C."/>
        </authorList>
    </citation>
    <scope>NUCLEOTIDE SEQUENCE</scope>
</reference>
<reference evidence="2" key="2">
    <citation type="journal article" date="2015" name="Fish Shellfish Immunol.">
        <title>Early steps in the European eel (Anguilla anguilla)-Vibrio vulnificus interaction in the gills: Role of the RtxA13 toxin.</title>
        <authorList>
            <person name="Callol A."/>
            <person name="Pajuelo D."/>
            <person name="Ebbesson L."/>
            <person name="Teles M."/>
            <person name="MacKenzie S."/>
            <person name="Amaro C."/>
        </authorList>
    </citation>
    <scope>NUCLEOTIDE SEQUENCE</scope>
</reference>
<feature type="region of interest" description="Disordered" evidence="1">
    <location>
        <begin position="1"/>
        <end position="26"/>
    </location>
</feature>
<sequence length="26" mass="2785">MCLTTPLGSMMNRPLSAIPGPSRRTP</sequence>